<evidence type="ECO:0000313" key="6">
    <source>
        <dbReference type="EMBL" id="SSX32671.1"/>
    </source>
</evidence>
<dbReference type="GO" id="GO:0070736">
    <property type="term" value="F:protein-glycine ligase activity, initiating"/>
    <property type="evidence" value="ECO:0007669"/>
    <property type="project" value="TreeGrafter"/>
</dbReference>
<dbReference type="PANTHER" id="PTHR45870">
    <property type="entry name" value="TUBULIN MONOGLYCYLASE TTLL3"/>
    <property type="match status" value="1"/>
</dbReference>
<dbReference type="SUPFAM" id="SSF56059">
    <property type="entry name" value="Glutathione synthetase ATP-binding domain-like"/>
    <property type="match status" value="1"/>
</dbReference>
<dbReference type="InterPro" id="IPR051437">
    <property type="entry name" value="TTLL_monoglycylase"/>
</dbReference>
<sequence>MVLLENYMIQRRRSEIVTNGNSNCDDNTSSWQNRLNYYKALVRKAIDEKKIFRITARNTLIKLKAELLNRGFIENVVISPQSIYYRMSVKTLLDGARSGNEFEDALISKLLANHKPNFLWAPVGHYHVHATANQLNRIEFTGTNIITKLGICEHVKKINKQMGKGMIVNIPRMYELTDDADLAKFQKDFNWSIVVGLISFLHDQGNIEKWFSTRHYQVELSGVLYAIDCVNNAIKAIEAGHLEHGEIDDSYFNTYQWRVILKTHKALVKQRGRIHGSCEIALDVAQKIRGIMQYIKYYWPQHKYDGYNNVWILKPGCANRGEGIIITDEFRRLRRQIRNDPKHRRYVVQKYVERPFTIHSTKFDLRLYLLIVIDEHFYRGWTPKNIGDVKICSMPYTLDCFSDGRHITNTVVQEKYKQQTLPLPDQHMWSLDTLFEYFESIGQPDIYTRKIYPSIKETLRQVSVSCRDEVELCPLRFELFGVDVIIDHDFTPYLLEVNRGPSLQHFTPVSVLANNKLIADLVKVVIDHNRDPSAPTGTFEIVYESNIEDIVNDTRVSDVNSRKQSLDMSWIKTFCS</sequence>
<keyword evidence="4" id="KW-0547">Nucleotide-binding</keyword>
<reference evidence="6" key="1">
    <citation type="submission" date="2018-07" db="EMBL/GenBank/DDBJ databases">
        <authorList>
            <person name="Quirk P.G."/>
            <person name="Krulwich T.A."/>
        </authorList>
    </citation>
    <scope>NUCLEOTIDE SEQUENCE</scope>
</reference>
<keyword evidence="2" id="KW-0963">Cytoplasm</keyword>
<name>A0A336MSY7_CULSO</name>
<dbReference type="AlphaFoldDB" id="A0A336MSY7"/>
<proteinExistence type="predicted"/>
<keyword evidence="5" id="KW-0067">ATP-binding</keyword>
<dbReference type="VEuPathDB" id="VectorBase:CSON005250"/>
<dbReference type="PANTHER" id="PTHR45870:SF2">
    <property type="entry name" value="TUBULIN MONOGLYCYLASE TTLL3"/>
    <property type="match status" value="1"/>
</dbReference>
<keyword evidence="3" id="KW-0436">Ligase</keyword>
<dbReference type="InterPro" id="IPR004344">
    <property type="entry name" value="TTL/TTLL_fam"/>
</dbReference>
<evidence type="ECO:0000256" key="1">
    <source>
        <dbReference type="ARBA" id="ARBA00004496"/>
    </source>
</evidence>
<dbReference type="Pfam" id="PF03133">
    <property type="entry name" value="TTL"/>
    <property type="match status" value="1"/>
</dbReference>
<comment type="subcellular location">
    <subcellularLocation>
        <location evidence="1">Cytoplasm</location>
    </subcellularLocation>
</comment>
<evidence type="ECO:0000256" key="5">
    <source>
        <dbReference type="ARBA" id="ARBA00022840"/>
    </source>
</evidence>
<organism evidence="6">
    <name type="scientific">Culicoides sonorensis</name>
    <name type="common">Biting midge</name>
    <dbReference type="NCBI Taxonomy" id="179676"/>
    <lineage>
        <taxon>Eukaryota</taxon>
        <taxon>Metazoa</taxon>
        <taxon>Ecdysozoa</taxon>
        <taxon>Arthropoda</taxon>
        <taxon>Hexapoda</taxon>
        <taxon>Insecta</taxon>
        <taxon>Pterygota</taxon>
        <taxon>Neoptera</taxon>
        <taxon>Endopterygota</taxon>
        <taxon>Diptera</taxon>
        <taxon>Nematocera</taxon>
        <taxon>Chironomoidea</taxon>
        <taxon>Ceratopogonidae</taxon>
        <taxon>Ceratopogoninae</taxon>
        <taxon>Culicoides</taxon>
        <taxon>Monoculicoides</taxon>
    </lineage>
</organism>
<evidence type="ECO:0000256" key="2">
    <source>
        <dbReference type="ARBA" id="ARBA00022490"/>
    </source>
</evidence>
<accession>A0A336MSY7</accession>
<gene>
    <name evidence="6" type="primary">CSON005250</name>
</gene>
<dbReference type="Gene3D" id="3.30.470.20">
    <property type="entry name" value="ATP-grasp fold, B domain"/>
    <property type="match status" value="1"/>
</dbReference>
<dbReference type="GO" id="GO:0005737">
    <property type="term" value="C:cytoplasm"/>
    <property type="evidence" value="ECO:0007669"/>
    <property type="project" value="UniProtKB-SubCell"/>
</dbReference>
<dbReference type="GO" id="GO:0015630">
    <property type="term" value="C:microtubule cytoskeleton"/>
    <property type="evidence" value="ECO:0007669"/>
    <property type="project" value="TreeGrafter"/>
</dbReference>
<dbReference type="EMBL" id="UFQT01002099">
    <property type="protein sequence ID" value="SSX32671.1"/>
    <property type="molecule type" value="Genomic_DNA"/>
</dbReference>
<evidence type="ECO:0000256" key="4">
    <source>
        <dbReference type="ARBA" id="ARBA00022741"/>
    </source>
</evidence>
<protein>
    <submittedName>
        <fullName evidence="6">CSON005250 protein</fullName>
    </submittedName>
</protein>
<evidence type="ECO:0000256" key="3">
    <source>
        <dbReference type="ARBA" id="ARBA00022598"/>
    </source>
</evidence>
<dbReference type="PROSITE" id="PS51221">
    <property type="entry name" value="TTL"/>
    <property type="match status" value="1"/>
</dbReference>
<dbReference type="GO" id="GO:0005524">
    <property type="term" value="F:ATP binding"/>
    <property type="evidence" value="ECO:0007669"/>
    <property type="project" value="UniProtKB-KW"/>
</dbReference>